<gene>
    <name evidence="1" type="ORF">MKW98_026029</name>
</gene>
<dbReference type="Proteomes" id="UP001202328">
    <property type="component" value="Unassembled WGS sequence"/>
</dbReference>
<name>A0AAD4RXX8_9MAGN</name>
<protein>
    <submittedName>
        <fullName evidence="1">Uncharacterized protein</fullName>
    </submittedName>
</protein>
<accession>A0AAD4RXX8</accession>
<organism evidence="1 2">
    <name type="scientific">Papaver atlanticum</name>
    <dbReference type="NCBI Taxonomy" id="357466"/>
    <lineage>
        <taxon>Eukaryota</taxon>
        <taxon>Viridiplantae</taxon>
        <taxon>Streptophyta</taxon>
        <taxon>Embryophyta</taxon>
        <taxon>Tracheophyta</taxon>
        <taxon>Spermatophyta</taxon>
        <taxon>Magnoliopsida</taxon>
        <taxon>Ranunculales</taxon>
        <taxon>Papaveraceae</taxon>
        <taxon>Papaveroideae</taxon>
        <taxon>Papaver</taxon>
    </lineage>
</organism>
<evidence type="ECO:0000313" key="1">
    <source>
        <dbReference type="EMBL" id="KAI3842239.1"/>
    </source>
</evidence>
<dbReference type="AlphaFoldDB" id="A0AAD4RXX8"/>
<dbReference type="EMBL" id="JAJJMB010017069">
    <property type="protein sequence ID" value="KAI3842239.1"/>
    <property type="molecule type" value="Genomic_DNA"/>
</dbReference>
<reference evidence="1" key="1">
    <citation type="submission" date="2022-04" db="EMBL/GenBank/DDBJ databases">
        <title>A functionally conserved STORR gene fusion in Papaver species that diverged 16.8 million years ago.</title>
        <authorList>
            <person name="Catania T."/>
        </authorList>
    </citation>
    <scope>NUCLEOTIDE SEQUENCE</scope>
    <source>
        <strain evidence="1">S-188037</strain>
    </source>
</reference>
<sequence length="104" mass="12015">MGNQNFLAIVLGLRGRRREKFEVSIGGLEKGATDEYLKEVYSVVNALMKKKVVLLQVKTVVPFSWAVYARRGLQKLLFPTSITYAHYENYRRMIRIFLCVSTII</sequence>
<keyword evidence="2" id="KW-1185">Reference proteome</keyword>
<evidence type="ECO:0000313" key="2">
    <source>
        <dbReference type="Proteomes" id="UP001202328"/>
    </source>
</evidence>
<proteinExistence type="predicted"/>
<comment type="caution">
    <text evidence="1">The sequence shown here is derived from an EMBL/GenBank/DDBJ whole genome shotgun (WGS) entry which is preliminary data.</text>
</comment>